<dbReference type="PROSITE" id="PS51320">
    <property type="entry name" value="TIFY"/>
    <property type="match status" value="1"/>
</dbReference>
<evidence type="ECO:0000313" key="5">
    <source>
        <dbReference type="EMBL" id="GER24866.1"/>
    </source>
</evidence>
<dbReference type="InterPro" id="IPR018467">
    <property type="entry name" value="CCT_CS"/>
</dbReference>
<dbReference type="GO" id="GO:0031347">
    <property type="term" value="P:regulation of defense response"/>
    <property type="evidence" value="ECO:0007669"/>
    <property type="project" value="UniProtKB-UniRule"/>
</dbReference>
<dbReference type="GO" id="GO:2000022">
    <property type="term" value="P:regulation of jasmonic acid mediated signaling pathway"/>
    <property type="evidence" value="ECO:0007669"/>
    <property type="project" value="UniProtKB-UniRule"/>
</dbReference>
<feature type="compositionally biased region" description="Basic and acidic residues" evidence="3">
    <location>
        <begin position="12"/>
        <end position="22"/>
    </location>
</feature>
<dbReference type="InterPro" id="IPR040390">
    <property type="entry name" value="TIFY/JAZ"/>
</dbReference>
<keyword evidence="2" id="KW-0539">Nucleus</keyword>
<keyword evidence="6" id="KW-1185">Reference proteome</keyword>
<evidence type="ECO:0000313" key="6">
    <source>
        <dbReference type="Proteomes" id="UP000325081"/>
    </source>
</evidence>
<dbReference type="Proteomes" id="UP000325081">
    <property type="component" value="Unassembled WGS sequence"/>
</dbReference>
<comment type="function">
    <text evidence="2">Repressor of jasmonate responses.</text>
</comment>
<comment type="domain">
    <text evidence="2">The jas domain is required for interaction with COI1.</text>
</comment>
<organism evidence="5 6">
    <name type="scientific">Striga asiatica</name>
    <name type="common">Asiatic witchweed</name>
    <name type="synonym">Buchnera asiatica</name>
    <dbReference type="NCBI Taxonomy" id="4170"/>
    <lineage>
        <taxon>Eukaryota</taxon>
        <taxon>Viridiplantae</taxon>
        <taxon>Streptophyta</taxon>
        <taxon>Embryophyta</taxon>
        <taxon>Tracheophyta</taxon>
        <taxon>Spermatophyta</taxon>
        <taxon>Magnoliopsida</taxon>
        <taxon>eudicotyledons</taxon>
        <taxon>Gunneridae</taxon>
        <taxon>Pentapetalae</taxon>
        <taxon>asterids</taxon>
        <taxon>lamiids</taxon>
        <taxon>Lamiales</taxon>
        <taxon>Orobanchaceae</taxon>
        <taxon>Buchnereae</taxon>
        <taxon>Striga</taxon>
    </lineage>
</organism>
<dbReference type="OrthoDB" id="1934352at2759"/>
<name>A0A5A7NWH7_STRAF</name>
<keyword evidence="2" id="KW-1184">Jasmonic acid signaling pathway</keyword>
<accession>A0A5A7NWH7</accession>
<evidence type="ECO:0000259" key="4">
    <source>
        <dbReference type="PROSITE" id="PS51320"/>
    </source>
</evidence>
<dbReference type="PANTHER" id="PTHR33077">
    <property type="entry name" value="PROTEIN TIFY 4A-RELATED-RELATED"/>
    <property type="match status" value="1"/>
</dbReference>
<reference evidence="6" key="1">
    <citation type="journal article" date="2019" name="Curr. Biol.">
        <title>Genome Sequence of Striga asiatica Provides Insight into the Evolution of Plant Parasitism.</title>
        <authorList>
            <person name="Yoshida S."/>
            <person name="Kim S."/>
            <person name="Wafula E.K."/>
            <person name="Tanskanen J."/>
            <person name="Kim Y.M."/>
            <person name="Honaas L."/>
            <person name="Yang Z."/>
            <person name="Spallek T."/>
            <person name="Conn C.E."/>
            <person name="Ichihashi Y."/>
            <person name="Cheong K."/>
            <person name="Cui S."/>
            <person name="Der J.P."/>
            <person name="Gundlach H."/>
            <person name="Jiao Y."/>
            <person name="Hori C."/>
            <person name="Ishida J.K."/>
            <person name="Kasahara H."/>
            <person name="Kiba T."/>
            <person name="Kim M.S."/>
            <person name="Koo N."/>
            <person name="Laohavisit A."/>
            <person name="Lee Y.H."/>
            <person name="Lumba S."/>
            <person name="McCourt P."/>
            <person name="Mortimer J.C."/>
            <person name="Mutuku J.M."/>
            <person name="Nomura T."/>
            <person name="Sasaki-Sekimoto Y."/>
            <person name="Seto Y."/>
            <person name="Wang Y."/>
            <person name="Wakatake T."/>
            <person name="Sakakibara H."/>
            <person name="Demura T."/>
            <person name="Yamaguchi S."/>
            <person name="Yoneyama K."/>
            <person name="Manabe R.I."/>
            <person name="Nelson D.C."/>
            <person name="Schulman A.H."/>
            <person name="Timko M.P."/>
            <person name="dePamphilis C.W."/>
            <person name="Choi D."/>
            <person name="Shirasu K."/>
        </authorList>
    </citation>
    <scope>NUCLEOTIDE SEQUENCE [LARGE SCALE GENOMIC DNA]</scope>
    <source>
        <strain evidence="6">cv. UVA1</strain>
    </source>
</reference>
<gene>
    <name evidence="5" type="ORF">STAS_00410</name>
</gene>
<dbReference type="GO" id="GO:0005634">
    <property type="term" value="C:nucleus"/>
    <property type="evidence" value="ECO:0007669"/>
    <property type="project" value="UniProtKB-SubCell"/>
</dbReference>
<feature type="domain" description="Tify" evidence="4">
    <location>
        <begin position="160"/>
        <end position="195"/>
    </location>
</feature>
<sequence>MPESYCTPPADDAAKSVSDKAPEYSSGKSLLEKPLHHLTEDDVAQLTREDCRRYLKEKGMRRPSWNKSQAIQQVIMLKKLLEVDSETGSVKRPNYIVHGSYNAAKESVPKGKSRDAEISLSTKEMMLNHIGDLNNPDSSFSGSFAAAKDESFRPRTIGPTDIAAGQMTIFYGGKVNVYDDMPADKARAIMHIAASPLEFSEEQLNDARILQPSLGLPKALTLKMHQNSVDGTLPRLHIANMRDNSLTIGEESIMLLEGTPVEGPSGRKASLQRYLEKKKDRFTSGLDLKSSDWSSFMPR</sequence>
<proteinExistence type="inferred from homology"/>
<protein>
    <recommendedName>
        <fullName evidence="2">Protein TIFY</fullName>
    </recommendedName>
    <alternativeName>
        <fullName evidence="2">Jasmonate ZIM domain-containing protein</fullName>
    </alternativeName>
</protein>
<dbReference type="Pfam" id="PF06200">
    <property type="entry name" value="tify"/>
    <property type="match status" value="1"/>
</dbReference>
<feature type="region of interest" description="Disordered" evidence="3">
    <location>
        <begin position="1"/>
        <end position="27"/>
    </location>
</feature>
<dbReference type="InterPro" id="IPR010399">
    <property type="entry name" value="Tify_dom"/>
</dbReference>
<dbReference type="GO" id="GO:0009611">
    <property type="term" value="P:response to wounding"/>
    <property type="evidence" value="ECO:0007669"/>
    <property type="project" value="UniProtKB-UniRule"/>
</dbReference>
<dbReference type="PANTHER" id="PTHR33077:SF60">
    <property type="entry name" value="TIFY DOMAIN-CONTAINING PROTEIN"/>
    <property type="match status" value="1"/>
</dbReference>
<evidence type="ECO:0000256" key="1">
    <source>
        <dbReference type="ARBA" id="ARBA00008614"/>
    </source>
</evidence>
<dbReference type="Pfam" id="PF09425">
    <property type="entry name" value="Jas_motif"/>
    <property type="match status" value="1"/>
</dbReference>
<evidence type="ECO:0000256" key="3">
    <source>
        <dbReference type="SAM" id="MobiDB-lite"/>
    </source>
</evidence>
<comment type="subcellular location">
    <subcellularLocation>
        <location evidence="2">Nucleus</location>
    </subcellularLocation>
</comment>
<evidence type="ECO:0000256" key="2">
    <source>
        <dbReference type="RuleBase" id="RU369065"/>
    </source>
</evidence>
<dbReference type="AlphaFoldDB" id="A0A5A7NWH7"/>
<comment type="similarity">
    <text evidence="1 2">Belongs to the TIFY/JAZ family.</text>
</comment>
<dbReference type="SMART" id="SM00979">
    <property type="entry name" value="TIFY"/>
    <property type="match status" value="1"/>
</dbReference>
<comment type="caution">
    <text evidence="5">The sequence shown here is derived from an EMBL/GenBank/DDBJ whole genome shotgun (WGS) entry which is preliminary data.</text>
</comment>
<dbReference type="EMBL" id="BKCP01000001">
    <property type="protein sequence ID" value="GER24866.1"/>
    <property type="molecule type" value="Genomic_DNA"/>
</dbReference>